<keyword evidence="4" id="KW-0812">Transmembrane</keyword>
<evidence type="ECO:0000256" key="5">
    <source>
        <dbReference type="ARBA" id="ARBA00022729"/>
    </source>
</evidence>
<name>A0A916J4P7_9PROT</name>
<dbReference type="GO" id="GO:0015288">
    <property type="term" value="F:porin activity"/>
    <property type="evidence" value="ECO:0007669"/>
    <property type="project" value="UniProtKB-KW"/>
</dbReference>
<reference evidence="13" key="1">
    <citation type="submission" date="2021-04" db="EMBL/GenBank/DDBJ databases">
        <authorList>
            <person name="Hornung B."/>
        </authorList>
    </citation>
    <scope>NUCLEOTIDE SEQUENCE</scope>
    <source>
        <strain evidence="13">G5G6</strain>
    </source>
</reference>
<keyword evidence="14" id="KW-1185">Reference proteome</keyword>
<evidence type="ECO:0000256" key="4">
    <source>
        <dbReference type="ARBA" id="ARBA00022692"/>
    </source>
</evidence>
<evidence type="ECO:0000256" key="3">
    <source>
        <dbReference type="ARBA" id="ARBA00022452"/>
    </source>
</evidence>
<proteinExistence type="predicted"/>
<evidence type="ECO:0000256" key="9">
    <source>
        <dbReference type="ARBA" id="ARBA00023237"/>
    </source>
</evidence>
<evidence type="ECO:0000256" key="1">
    <source>
        <dbReference type="ARBA" id="ARBA00004571"/>
    </source>
</evidence>
<keyword evidence="2" id="KW-0813">Transport</keyword>
<dbReference type="PRINTS" id="PR01023">
    <property type="entry name" value="NAFLGMOTY"/>
</dbReference>
<comment type="caution">
    <text evidence="13">The sequence shown here is derived from an EMBL/GenBank/DDBJ whole genome shotgun (WGS) entry which is preliminary data.</text>
</comment>
<feature type="domain" description="OmpA-like" evidence="12">
    <location>
        <begin position="225"/>
        <end position="348"/>
    </location>
</feature>
<gene>
    <name evidence="13" type="ORF">GTOL_12497</name>
</gene>
<feature type="signal peptide" evidence="11">
    <location>
        <begin position="1"/>
        <end position="20"/>
    </location>
</feature>
<dbReference type="CDD" id="cd07185">
    <property type="entry name" value="OmpA_C-like"/>
    <property type="match status" value="1"/>
</dbReference>
<dbReference type="Proteomes" id="UP000742786">
    <property type="component" value="Unassembled WGS sequence"/>
</dbReference>
<dbReference type="InterPro" id="IPR011250">
    <property type="entry name" value="OMP/PagP_B-barrel"/>
</dbReference>
<evidence type="ECO:0000256" key="2">
    <source>
        <dbReference type="ARBA" id="ARBA00022448"/>
    </source>
</evidence>
<dbReference type="InterPro" id="IPR006665">
    <property type="entry name" value="OmpA-like"/>
</dbReference>
<dbReference type="GO" id="GO:0006811">
    <property type="term" value="P:monoatomic ion transport"/>
    <property type="evidence" value="ECO:0007669"/>
    <property type="project" value="UniProtKB-KW"/>
</dbReference>
<dbReference type="RefSeq" id="WP_220636446.1">
    <property type="nucleotide sequence ID" value="NZ_CAJQUM010000001.1"/>
</dbReference>
<organism evidence="13 14">
    <name type="scientific">Georgfuchsia toluolica</name>
    <dbReference type="NCBI Taxonomy" id="424218"/>
    <lineage>
        <taxon>Bacteria</taxon>
        <taxon>Pseudomonadati</taxon>
        <taxon>Pseudomonadota</taxon>
        <taxon>Betaproteobacteria</taxon>
        <taxon>Nitrosomonadales</taxon>
        <taxon>Sterolibacteriaceae</taxon>
        <taxon>Georgfuchsia</taxon>
    </lineage>
</organism>
<evidence type="ECO:0000259" key="12">
    <source>
        <dbReference type="PROSITE" id="PS51123"/>
    </source>
</evidence>
<dbReference type="EMBL" id="CAJQUM010000001">
    <property type="protein sequence ID" value="CAG4884614.1"/>
    <property type="molecule type" value="Genomic_DNA"/>
</dbReference>
<evidence type="ECO:0000313" key="14">
    <source>
        <dbReference type="Proteomes" id="UP000742786"/>
    </source>
</evidence>
<keyword evidence="5 11" id="KW-0732">Signal</keyword>
<dbReference type="SUPFAM" id="SSF56925">
    <property type="entry name" value="OMPA-like"/>
    <property type="match status" value="1"/>
</dbReference>
<dbReference type="InterPro" id="IPR036737">
    <property type="entry name" value="OmpA-like_sf"/>
</dbReference>
<dbReference type="GO" id="GO:0009279">
    <property type="term" value="C:cell outer membrane"/>
    <property type="evidence" value="ECO:0007669"/>
    <property type="project" value="UniProtKB-SubCell"/>
</dbReference>
<evidence type="ECO:0000256" key="7">
    <source>
        <dbReference type="ARBA" id="ARBA00023114"/>
    </source>
</evidence>
<dbReference type="InterPro" id="IPR006664">
    <property type="entry name" value="OMP_bac"/>
</dbReference>
<dbReference type="PANTHER" id="PTHR30329:SF21">
    <property type="entry name" value="LIPOPROTEIN YIAD-RELATED"/>
    <property type="match status" value="1"/>
</dbReference>
<dbReference type="InterPro" id="IPR027385">
    <property type="entry name" value="Beta-barrel_OMP"/>
</dbReference>
<dbReference type="PROSITE" id="PS51123">
    <property type="entry name" value="OMPA_2"/>
    <property type="match status" value="1"/>
</dbReference>
<dbReference type="Gene3D" id="2.40.160.20">
    <property type="match status" value="1"/>
</dbReference>
<dbReference type="Pfam" id="PF00691">
    <property type="entry name" value="OmpA"/>
    <property type="match status" value="1"/>
</dbReference>
<evidence type="ECO:0000256" key="11">
    <source>
        <dbReference type="SAM" id="SignalP"/>
    </source>
</evidence>
<dbReference type="PANTHER" id="PTHR30329">
    <property type="entry name" value="STATOR ELEMENT OF FLAGELLAR MOTOR COMPLEX"/>
    <property type="match status" value="1"/>
</dbReference>
<dbReference type="Gene3D" id="3.30.1330.60">
    <property type="entry name" value="OmpA-like domain"/>
    <property type="match status" value="1"/>
</dbReference>
<dbReference type="PRINTS" id="PR01021">
    <property type="entry name" value="OMPADOMAIN"/>
</dbReference>
<sequence length="352" mass="38061">MKNLNRIAIAIAMLGCSAYAVPSIASDFAGPYVGAGIGVGSDRASGSVSTDYEHALAGGVEGGYNWDIGNSRWLFGLDAFYDQTISESRNSTVGSIDFGDKAYGVDGKIGYVMGNFLPYFKLGYGRIKGTNDADGYSENGPRLGLGAEWKFADHWSLSEEAIRMNGRSDTSDTKLTNISLLFSLKYYFASQRPVAAAPIAAAPAYTPPTPAPEPVVTAPPPTPAPMKERITLSATELFAFDSAKLAQPQPKLDEIAQALTSNKQIEKVTVTGYTDRLGSDKYNLKLSTRRAEAVKAYLVGKGVEADRIITVGKGKADPVVQCKDKKRTALIKCLEPNRRIEVEQFTYEKRIK</sequence>
<accession>A0A916J4P7</accession>
<comment type="subcellular location">
    <subcellularLocation>
        <location evidence="1">Cell outer membrane</location>
        <topology evidence="1">Multi-pass membrane protein</topology>
    </subcellularLocation>
</comment>
<dbReference type="Pfam" id="PF13505">
    <property type="entry name" value="OMP_b-brl"/>
    <property type="match status" value="1"/>
</dbReference>
<keyword evidence="3" id="KW-1134">Transmembrane beta strand</keyword>
<feature type="chain" id="PRO_5036857485" evidence="11">
    <location>
        <begin position="21"/>
        <end position="352"/>
    </location>
</feature>
<keyword evidence="8 10" id="KW-0472">Membrane</keyword>
<keyword evidence="9" id="KW-0998">Cell outer membrane</keyword>
<keyword evidence="6" id="KW-0406">Ion transport</keyword>
<dbReference type="SUPFAM" id="SSF103088">
    <property type="entry name" value="OmpA-like"/>
    <property type="match status" value="1"/>
</dbReference>
<evidence type="ECO:0000256" key="8">
    <source>
        <dbReference type="ARBA" id="ARBA00023136"/>
    </source>
</evidence>
<evidence type="ECO:0000256" key="10">
    <source>
        <dbReference type="PROSITE-ProRule" id="PRU00473"/>
    </source>
</evidence>
<protein>
    <submittedName>
        <fullName evidence="13">Outer membrane protein A</fullName>
    </submittedName>
</protein>
<keyword evidence="7" id="KW-0626">Porin</keyword>
<dbReference type="InterPro" id="IPR050330">
    <property type="entry name" value="Bact_OuterMem_StrucFunc"/>
</dbReference>
<evidence type="ECO:0000313" key="13">
    <source>
        <dbReference type="EMBL" id="CAG4884614.1"/>
    </source>
</evidence>
<evidence type="ECO:0000256" key="6">
    <source>
        <dbReference type="ARBA" id="ARBA00023065"/>
    </source>
</evidence>
<dbReference type="GO" id="GO:0046930">
    <property type="term" value="C:pore complex"/>
    <property type="evidence" value="ECO:0007669"/>
    <property type="project" value="UniProtKB-KW"/>
</dbReference>
<dbReference type="AlphaFoldDB" id="A0A916J4P7"/>